<name>A0A5J6LIL1_9GAMM</name>
<dbReference type="InterPro" id="IPR000792">
    <property type="entry name" value="Tscrpt_reg_LuxR_C"/>
</dbReference>
<keyword evidence="1 5" id="KW-0597">Phosphoprotein</keyword>
<dbReference type="InterPro" id="IPR016032">
    <property type="entry name" value="Sig_transdc_resp-reg_C-effctor"/>
</dbReference>
<feature type="domain" description="Response regulatory" evidence="7">
    <location>
        <begin position="3"/>
        <end position="119"/>
    </location>
</feature>
<dbReference type="RefSeq" id="WP_151058792.1">
    <property type="nucleotide sequence ID" value="NZ_CP044222.1"/>
</dbReference>
<dbReference type="KEGG" id="nik:F5I99_19020"/>
<dbReference type="SUPFAM" id="SSF52172">
    <property type="entry name" value="CheY-like"/>
    <property type="match status" value="1"/>
</dbReference>
<keyword evidence="2" id="KW-0805">Transcription regulation</keyword>
<dbReference type="PROSITE" id="PS50043">
    <property type="entry name" value="HTH_LUXR_2"/>
    <property type="match status" value="1"/>
</dbReference>
<protein>
    <submittedName>
        <fullName evidence="8">Response regulator transcription factor</fullName>
    </submittedName>
</protein>
<dbReference type="PANTHER" id="PTHR43214">
    <property type="entry name" value="TWO-COMPONENT RESPONSE REGULATOR"/>
    <property type="match status" value="1"/>
</dbReference>
<dbReference type="Gene3D" id="3.40.50.2300">
    <property type="match status" value="1"/>
</dbReference>
<sequence>MTRLLIIDDHTLMREGLKQLFSLVEGIDVVADVTNGAQALEHLRKGGIDLVLLDLSMPGISGESLIKRIRIYYPELRILVLSMHNEPQVAKRAIKAGANGFACKDSSSDALLEAIHKVAAGGRYLEPLLAEKIAFETVGIDVPADHGVLSDREFQVLHLLAKGKSINTIADELHISNKTVSTHKARMMDKMGFTNTAELIRYAITNGLA</sequence>
<evidence type="ECO:0000256" key="3">
    <source>
        <dbReference type="ARBA" id="ARBA00023125"/>
    </source>
</evidence>
<dbReference type="Proteomes" id="UP000325606">
    <property type="component" value="Chromosome"/>
</dbReference>
<dbReference type="InterPro" id="IPR011006">
    <property type="entry name" value="CheY-like_superfamily"/>
</dbReference>
<feature type="modified residue" description="4-aspartylphosphate" evidence="5">
    <location>
        <position position="54"/>
    </location>
</feature>
<proteinExistence type="predicted"/>
<evidence type="ECO:0000259" key="7">
    <source>
        <dbReference type="PROSITE" id="PS50110"/>
    </source>
</evidence>
<dbReference type="EMBL" id="CP044222">
    <property type="protein sequence ID" value="QEW08407.1"/>
    <property type="molecule type" value="Genomic_DNA"/>
</dbReference>
<dbReference type="PROSITE" id="PS50110">
    <property type="entry name" value="RESPONSE_REGULATORY"/>
    <property type="match status" value="1"/>
</dbReference>
<dbReference type="GO" id="GO:0000160">
    <property type="term" value="P:phosphorelay signal transduction system"/>
    <property type="evidence" value="ECO:0007669"/>
    <property type="project" value="InterPro"/>
</dbReference>
<evidence type="ECO:0000313" key="9">
    <source>
        <dbReference type="Proteomes" id="UP000325606"/>
    </source>
</evidence>
<dbReference type="InterPro" id="IPR058245">
    <property type="entry name" value="NreC/VraR/RcsB-like_REC"/>
</dbReference>
<feature type="domain" description="HTH luxR-type" evidence="6">
    <location>
        <begin position="142"/>
        <end position="207"/>
    </location>
</feature>
<dbReference type="AlphaFoldDB" id="A0A5J6LIL1"/>
<keyword evidence="4" id="KW-0804">Transcription</keyword>
<evidence type="ECO:0000313" key="8">
    <source>
        <dbReference type="EMBL" id="QEW08407.1"/>
    </source>
</evidence>
<evidence type="ECO:0000256" key="2">
    <source>
        <dbReference type="ARBA" id="ARBA00023015"/>
    </source>
</evidence>
<dbReference type="CDD" id="cd17535">
    <property type="entry name" value="REC_NarL-like"/>
    <property type="match status" value="1"/>
</dbReference>
<dbReference type="InterPro" id="IPR001789">
    <property type="entry name" value="Sig_transdc_resp-reg_receiver"/>
</dbReference>
<dbReference type="PANTHER" id="PTHR43214:SF41">
    <property type="entry name" value="NITRATE_NITRITE RESPONSE REGULATOR PROTEIN NARP"/>
    <property type="match status" value="1"/>
</dbReference>
<evidence type="ECO:0000259" key="6">
    <source>
        <dbReference type="PROSITE" id="PS50043"/>
    </source>
</evidence>
<reference evidence="8 9" key="1">
    <citation type="submission" date="2019-09" db="EMBL/GenBank/DDBJ databases">
        <title>Nitrincola iocasae sp. nov., a bacterium isolated from the sediment collected at a cold seep field in South China Sea.</title>
        <authorList>
            <person name="Zhang H."/>
            <person name="Wang H."/>
            <person name="Li C."/>
        </authorList>
    </citation>
    <scope>NUCLEOTIDE SEQUENCE [LARGE SCALE GENOMIC DNA]</scope>
    <source>
        <strain evidence="8 9">KXZD1103</strain>
    </source>
</reference>
<accession>A0A5J6LIL1</accession>
<dbReference type="GO" id="GO:0003677">
    <property type="term" value="F:DNA binding"/>
    <property type="evidence" value="ECO:0007669"/>
    <property type="project" value="UniProtKB-KW"/>
</dbReference>
<keyword evidence="3" id="KW-0238">DNA-binding</keyword>
<evidence type="ECO:0000256" key="1">
    <source>
        <dbReference type="ARBA" id="ARBA00022553"/>
    </source>
</evidence>
<dbReference type="SUPFAM" id="SSF46894">
    <property type="entry name" value="C-terminal effector domain of the bipartite response regulators"/>
    <property type="match status" value="1"/>
</dbReference>
<dbReference type="SMART" id="SM00421">
    <property type="entry name" value="HTH_LUXR"/>
    <property type="match status" value="1"/>
</dbReference>
<keyword evidence="9" id="KW-1185">Reference proteome</keyword>
<dbReference type="SMART" id="SM00448">
    <property type="entry name" value="REC"/>
    <property type="match status" value="1"/>
</dbReference>
<dbReference type="Pfam" id="PF00072">
    <property type="entry name" value="Response_reg"/>
    <property type="match status" value="1"/>
</dbReference>
<organism evidence="8 9">
    <name type="scientific">Nitrincola iocasae</name>
    <dbReference type="NCBI Taxonomy" id="2614693"/>
    <lineage>
        <taxon>Bacteria</taxon>
        <taxon>Pseudomonadati</taxon>
        <taxon>Pseudomonadota</taxon>
        <taxon>Gammaproteobacteria</taxon>
        <taxon>Oceanospirillales</taxon>
        <taxon>Oceanospirillaceae</taxon>
        <taxon>Nitrincola</taxon>
    </lineage>
</organism>
<evidence type="ECO:0000256" key="4">
    <source>
        <dbReference type="ARBA" id="ARBA00023163"/>
    </source>
</evidence>
<dbReference type="CDD" id="cd06170">
    <property type="entry name" value="LuxR_C_like"/>
    <property type="match status" value="1"/>
</dbReference>
<dbReference type="Pfam" id="PF00196">
    <property type="entry name" value="GerE"/>
    <property type="match status" value="1"/>
</dbReference>
<evidence type="ECO:0000256" key="5">
    <source>
        <dbReference type="PROSITE-ProRule" id="PRU00169"/>
    </source>
</evidence>
<dbReference type="GO" id="GO:0006355">
    <property type="term" value="P:regulation of DNA-templated transcription"/>
    <property type="evidence" value="ECO:0007669"/>
    <property type="project" value="InterPro"/>
</dbReference>
<gene>
    <name evidence="8" type="ORF">F5I99_19020</name>
</gene>
<dbReference type="PRINTS" id="PR00038">
    <property type="entry name" value="HTHLUXR"/>
</dbReference>
<dbReference type="InterPro" id="IPR039420">
    <property type="entry name" value="WalR-like"/>
</dbReference>